<evidence type="ECO:0000259" key="1">
    <source>
        <dbReference type="Pfam" id="PF20209"/>
    </source>
</evidence>
<dbReference type="EMBL" id="KN835912">
    <property type="protein sequence ID" value="KIK33587.1"/>
    <property type="molecule type" value="Genomic_DNA"/>
</dbReference>
<reference evidence="3" key="2">
    <citation type="submission" date="2015-01" db="EMBL/GenBank/DDBJ databases">
        <title>Evolutionary Origins and Diversification of the Mycorrhizal Mutualists.</title>
        <authorList>
            <consortium name="DOE Joint Genome Institute"/>
            <consortium name="Mycorrhizal Genomics Consortium"/>
            <person name="Kohler A."/>
            <person name="Kuo A."/>
            <person name="Nagy L.G."/>
            <person name="Floudas D."/>
            <person name="Copeland A."/>
            <person name="Barry K.W."/>
            <person name="Cichocki N."/>
            <person name="Veneault-Fourrey C."/>
            <person name="LaButti K."/>
            <person name="Lindquist E.A."/>
            <person name="Lipzen A."/>
            <person name="Lundell T."/>
            <person name="Morin E."/>
            <person name="Murat C."/>
            <person name="Riley R."/>
            <person name="Ohm R."/>
            <person name="Sun H."/>
            <person name="Tunlid A."/>
            <person name="Henrissat B."/>
            <person name="Grigoriev I.V."/>
            <person name="Hibbett D.S."/>
            <person name="Martin F."/>
        </authorList>
    </citation>
    <scope>NUCLEOTIDE SEQUENCE [LARGE SCALE GENOMIC DNA]</scope>
    <source>
        <strain evidence="3">UH-Slu-Lm8-n1</strain>
    </source>
</reference>
<dbReference type="InParanoid" id="A0A0D0AH61"/>
<evidence type="ECO:0000313" key="3">
    <source>
        <dbReference type="Proteomes" id="UP000054485"/>
    </source>
</evidence>
<dbReference type="Pfam" id="PF20209">
    <property type="entry name" value="DUF6570"/>
    <property type="match status" value="1"/>
</dbReference>
<proteinExistence type="predicted"/>
<dbReference type="AlphaFoldDB" id="A0A0D0AH61"/>
<gene>
    <name evidence="2" type="ORF">CY34DRAFT_99334</name>
</gene>
<sequence>PFFSLINRLWIRPVPDELGILNLPEHLLIGLYFPTIYIIKLYPQQKEANHWDTSTLNSGVCGNVSPYQLNMPDITVMIEGNLLPHCSTLLATAIRITIIGSKHLPVKSLAPFLSVNRL</sequence>
<keyword evidence="3" id="KW-1185">Reference proteome</keyword>
<protein>
    <recommendedName>
        <fullName evidence="1">DUF6570 domain-containing protein</fullName>
    </recommendedName>
</protein>
<dbReference type="InterPro" id="IPR046700">
    <property type="entry name" value="DUF6570"/>
</dbReference>
<dbReference type="OrthoDB" id="3257061at2759"/>
<accession>A0A0D0AH61</accession>
<dbReference type="HOGENOM" id="CLU_2078765_0_0_1"/>
<feature type="non-terminal residue" evidence="2">
    <location>
        <position position="1"/>
    </location>
</feature>
<reference evidence="2 3" key="1">
    <citation type="submission" date="2014-04" db="EMBL/GenBank/DDBJ databases">
        <authorList>
            <consortium name="DOE Joint Genome Institute"/>
            <person name="Kuo A."/>
            <person name="Ruytinx J."/>
            <person name="Rineau F."/>
            <person name="Colpaert J."/>
            <person name="Kohler A."/>
            <person name="Nagy L.G."/>
            <person name="Floudas D."/>
            <person name="Copeland A."/>
            <person name="Barry K.W."/>
            <person name="Cichocki N."/>
            <person name="Veneault-Fourrey C."/>
            <person name="LaButti K."/>
            <person name="Lindquist E.A."/>
            <person name="Lipzen A."/>
            <person name="Lundell T."/>
            <person name="Morin E."/>
            <person name="Murat C."/>
            <person name="Sun H."/>
            <person name="Tunlid A."/>
            <person name="Henrissat B."/>
            <person name="Grigoriev I.V."/>
            <person name="Hibbett D.S."/>
            <person name="Martin F."/>
            <person name="Nordberg H.P."/>
            <person name="Cantor M.N."/>
            <person name="Hua S.X."/>
        </authorList>
    </citation>
    <scope>NUCLEOTIDE SEQUENCE [LARGE SCALE GENOMIC DNA]</scope>
    <source>
        <strain evidence="2 3">UH-Slu-Lm8-n1</strain>
    </source>
</reference>
<name>A0A0D0AH61_9AGAM</name>
<feature type="domain" description="DUF6570" evidence="1">
    <location>
        <begin position="1"/>
        <end position="117"/>
    </location>
</feature>
<dbReference type="Proteomes" id="UP000054485">
    <property type="component" value="Unassembled WGS sequence"/>
</dbReference>
<organism evidence="2 3">
    <name type="scientific">Suillus luteus UH-Slu-Lm8-n1</name>
    <dbReference type="NCBI Taxonomy" id="930992"/>
    <lineage>
        <taxon>Eukaryota</taxon>
        <taxon>Fungi</taxon>
        <taxon>Dikarya</taxon>
        <taxon>Basidiomycota</taxon>
        <taxon>Agaricomycotina</taxon>
        <taxon>Agaricomycetes</taxon>
        <taxon>Agaricomycetidae</taxon>
        <taxon>Boletales</taxon>
        <taxon>Suillineae</taxon>
        <taxon>Suillaceae</taxon>
        <taxon>Suillus</taxon>
    </lineage>
</organism>
<evidence type="ECO:0000313" key="2">
    <source>
        <dbReference type="EMBL" id="KIK33587.1"/>
    </source>
</evidence>